<comment type="caution">
    <text evidence="1">The sequence shown here is derived from an EMBL/GenBank/DDBJ whole genome shotgun (WGS) entry which is preliminary data.</text>
</comment>
<dbReference type="SUPFAM" id="SSF53474">
    <property type="entry name" value="alpha/beta-Hydrolases"/>
    <property type="match status" value="1"/>
</dbReference>
<dbReference type="OrthoDB" id="595091at2"/>
<sequence length="226" mass="24756">MTVRQIAAVKTARYAVLGPEDGPPNEVWMACHGYGQLVTHWARHFHALERPGRLVVVPEALNRFYVGEIGARDRRVGASWMTREEREADIEDVVRYLDDVFVAACARADVDPQTVPLTAFGFSQGTASVVRWLALSPLISRRPTRAARVILWGGGMPHDLDLGAHADWLAEAGVTLVAGDRDGFATPARVMEQEARLKAAGVPVETVSFAGEHRLNERVLREVGAA</sequence>
<protein>
    <recommendedName>
        <fullName evidence="3">Phospholipase/carboxylesterase/thioesterase domain-containing protein</fullName>
    </recommendedName>
</protein>
<dbReference type="InterPro" id="IPR029058">
    <property type="entry name" value="AB_hydrolase_fold"/>
</dbReference>
<evidence type="ECO:0000313" key="2">
    <source>
        <dbReference type="Proteomes" id="UP000216339"/>
    </source>
</evidence>
<accession>A0A271J697</accession>
<gene>
    <name evidence="1" type="ORF">BSZ37_20155</name>
</gene>
<dbReference type="EMBL" id="MQWD01000001">
    <property type="protein sequence ID" value="PAP78574.1"/>
    <property type="molecule type" value="Genomic_DNA"/>
</dbReference>
<dbReference type="Proteomes" id="UP000216339">
    <property type="component" value="Unassembled WGS sequence"/>
</dbReference>
<dbReference type="RefSeq" id="WP_095512250.1">
    <property type="nucleotide sequence ID" value="NZ_MQWD01000001.1"/>
</dbReference>
<proteinExistence type="predicted"/>
<organism evidence="1 2">
    <name type="scientific">Rubrivirga marina</name>
    <dbReference type="NCBI Taxonomy" id="1196024"/>
    <lineage>
        <taxon>Bacteria</taxon>
        <taxon>Pseudomonadati</taxon>
        <taxon>Rhodothermota</taxon>
        <taxon>Rhodothermia</taxon>
        <taxon>Rhodothermales</taxon>
        <taxon>Rubricoccaceae</taxon>
        <taxon>Rubrivirga</taxon>
    </lineage>
</organism>
<dbReference type="AlphaFoldDB" id="A0A271J697"/>
<reference evidence="1 2" key="1">
    <citation type="submission" date="2016-11" db="EMBL/GenBank/DDBJ databases">
        <title>Study of marine rhodopsin-containing bacteria.</title>
        <authorList>
            <person name="Yoshizawa S."/>
            <person name="Kumagai Y."/>
            <person name="Kogure K."/>
        </authorList>
    </citation>
    <scope>NUCLEOTIDE SEQUENCE [LARGE SCALE GENOMIC DNA]</scope>
    <source>
        <strain evidence="1 2">SAORIC-28</strain>
    </source>
</reference>
<evidence type="ECO:0000313" key="1">
    <source>
        <dbReference type="EMBL" id="PAP78574.1"/>
    </source>
</evidence>
<keyword evidence="2" id="KW-1185">Reference proteome</keyword>
<dbReference type="Gene3D" id="3.40.50.1820">
    <property type="entry name" value="alpha/beta hydrolase"/>
    <property type="match status" value="1"/>
</dbReference>
<name>A0A271J697_9BACT</name>
<evidence type="ECO:0008006" key="3">
    <source>
        <dbReference type="Google" id="ProtNLM"/>
    </source>
</evidence>